<keyword evidence="7 10" id="KW-0479">Metal-binding</keyword>
<evidence type="ECO:0000256" key="1">
    <source>
        <dbReference type="ARBA" id="ARBA00005033"/>
    </source>
</evidence>
<dbReference type="EMBL" id="FUHU01000026">
    <property type="protein sequence ID" value="SJM57517.1"/>
    <property type="molecule type" value="Genomic_DNA"/>
</dbReference>
<dbReference type="HAMAP" id="MF_00156">
    <property type="entry name" value="PanB"/>
    <property type="match status" value="1"/>
</dbReference>
<comment type="subcellular location">
    <subcellularLocation>
        <location evidence="7">Cytoplasm</location>
    </subcellularLocation>
</comment>
<keyword evidence="7" id="KW-0963">Cytoplasm</keyword>
<comment type="function">
    <text evidence="6 7">Catalyzes the reversible reaction in which hydroxymethyl group from 5,10-methylenetetrahydrofolate is transferred onto alpha-ketoisovalerate to form ketopantoate.</text>
</comment>
<reference evidence="12 13" key="1">
    <citation type="submission" date="2017-02" db="EMBL/GenBank/DDBJ databases">
        <authorList>
            <person name="Peterson S.W."/>
        </authorList>
    </citation>
    <scope>NUCLEOTIDE SEQUENCE [LARGE SCALE GENOMIC DNA]</scope>
    <source>
        <strain evidence="12 13">LMG 22410</strain>
    </source>
</reference>
<dbReference type="UniPathway" id="UPA00028">
    <property type="reaction ID" value="UER00003"/>
</dbReference>
<evidence type="ECO:0000256" key="11">
    <source>
        <dbReference type="SAM" id="MobiDB-lite"/>
    </source>
</evidence>
<dbReference type="CDD" id="cd06557">
    <property type="entry name" value="KPHMT-like"/>
    <property type="match status" value="1"/>
</dbReference>
<evidence type="ECO:0000256" key="2">
    <source>
        <dbReference type="ARBA" id="ARBA00008676"/>
    </source>
</evidence>
<dbReference type="OrthoDB" id="9781789at2"/>
<evidence type="ECO:0000256" key="8">
    <source>
        <dbReference type="PIRSR" id="PIRSR000388-1"/>
    </source>
</evidence>
<dbReference type="InterPro" id="IPR015813">
    <property type="entry name" value="Pyrv/PenolPyrv_kinase-like_dom"/>
</dbReference>
<evidence type="ECO:0000313" key="13">
    <source>
        <dbReference type="Proteomes" id="UP000195787"/>
    </source>
</evidence>
<dbReference type="SUPFAM" id="SSF51621">
    <property type="entry name" value="Phosphoenolpyruvate/pyruvate domain"/>
    <property type="match status" value="1"/>
</dbReference>
<evidence type="ECO:0000256" key="3">
    <source>
        <dbReference type="ARBA" id="ARBA00011424"/>
    </source>
</evidence>
<dbReference type="InterPro" id="IPR040442">
    <property type="entry name" value="Pyrv_kinase-like_dom_sf"/>
</dbReference>
<feature type="binding site" evidence="7 9">
    <location>
        <position position="145"/>
    </location>
    <ligand>
        <name>3-methyl-2-oxobutanoate</name>
        <dbReference type="ChEBI" id="CHEBI:11851"/>
    </ligand>
</feature>
<dbReference type="EC" id="2.1.2.11" evidence="7"/>
<dbReference type="PANTHER" id="PTHR20881">
    <property type="entry name" value="3-METHYL-2-OXOBUTANOATE HYDROXYMETHYLTRANSFERASE"/>
    <property type="match status" value="1"/>
</dbReference>
<evidence type="ECO:0000256" key="5">
    <source>
        <dbReference type="ARBA" id="ARBA00022679"/>
    </source>
</evidence>
<dbReference type="PANTHER" id="PTHR20881:SF0">
    <property type="entry name" value="3-METHYL-2-OXOBUTANOATE HYDROXYMETHYLTRANSFERASE"/>
    <property type="match status" value="1"/>
</dbReference>
<dbReference type="PIRSF" id="PIRSF000388">
    <property type="entry name" value="Pantoate_hydroxy_MeTrfase"/>
    <property type="match status" value="1"/>
</dbReference>
<dbReference type="GO" id="GO:0032259">
    <property type="term" value="P:methylation"/>
    <property type="evidence" value="ECO:0007669"/>
    <property type="project" value="UniProtKB-KW"/>
</dbReference>
<dbReference type="GO" id="GO:0008168">
    <property type="term" value="F:methyltransferase activity"/>
    <property type="evidence" value="ECO:0007669"/>
    <property type="project" value="UniProtKB-KW"/>
</dbReference>
<comment type="cofactor">
    <cofactor evidence="7 10">
        <name>Mg(2+)</name>
        <dbReference type="ChEBI" id="CHEBI:18420"/>
    </cofactor>
    <text evidence="7 10">Binds 1 Mg(2+) ion per subunit.</text>
</comment>
<dbReference type="FunFam" id="3.20.20.60:FF:000003">
    <property type="entry name" value="3-methyl-2-oxobutanoate hydroxymethyltransferase"/>
    <property type="match status" value="1"/>
</dbReference>
<feature type="binding site" evidence="7 9">
    <location>
        <position position="115"/>
    </location>
    <ligand>
        <name>3-methyl-2-oxobutanoate</name>
        <dbReference type="ChEBI" id="CHEBI:11851"/>
    </ligand>
</feature>
<dbReference type="Gene3D" id="3.20.20.60">
    <property type="entry name" value="Phosphoenolpyruvate-binding domains"/>
    <property type="match status" value="1"/>
</dbReference>
<sequence>MDKPAAAETEAPAAPSEEATAYGAADQSKKPRARIRVRHFARAKRESIRITGLTSYDYLSAKIFDDAGIDFLLVGDSAGNTVFGYDTTLPVTVEELMPLTAAVARAAERALVVADMPFGSYEAGSQEALHNATRFMKEAGAHAVKLEGGERVAKQIRRIVDAGIPVLAHIGYTPQSEHGLGGHVIQGRGGEGLEQLLRDARAVEEAGAFAVVIEMVPSDAAAAVTREVGIPTISVGAGPECDGQLLVWTDWAGFSTGRTPRFVKQYAQIGQTLRDAAVEFQNDVRSGAYPAPEHEYDQG</sequence>
<feature type="binding site" evidence="7 10">
    <location>
        <position position="76"/>
    </location>
    <ligand>
        <name>Mg(2+)</name>
        <dbReference type="ChEBI" id="CHEBI:18420"/>
    </ligand>
</feature>
<dbReference type="GO" id="GO:0005737">
    <property type="term" value="C:cytoplasm"/>
    <property type="evidence" value="ECO:0007669"/>
    <property type="project" value="UniProtKB-SubCell"/>
</dbReference>
<dbReference type="Pfam" id="PF02548">
    <property type="entry name" value="Pantoate_transf"/>
    <property type="match status" value="1"/>
</dbReference>
<feature type="binding site" evidence="7 9">
    <location>
        <begin position="76"/>
        <end position="77"/>
    </location>
    <ligand>
        <name>3-methyl-2-oxobutanoate</name>
        <dbReference type="ChEBI" id="CHEBI:11851"/>
    </ligand>
</feature>
<keyword evidence="12" id="KW-0489">Methyltransferase</keyword>
<dbReference type="NCBIfam" id="NF001452">
    <property type="entry name" value="PRK00311.1"/>
    <property type="match status" value="1"/>
</dbReference>
<dbReference type="Proteomes" id="UP000195787">
    <property type="component" value="Unassembled WGS sequence"/>
</dbReference>
<evidence type="ECO:0000313" key="12">
    <source>
        <dbReference type="EMBL" id="SJM57517.1"/>
    </source>
</evidence>
<feature type="binding site" evidence="7 10">
    <location>
        <position position="115"/>
    </location>
    <ligand>
        <name>Mg(2+)</name>
        <dbReference type="ChEBI" id="CHEBI:18420"/>
    </ligand>
</feature>
<protein>
    <recommendedName>
        <fullName evidence="7">3-methyl-2-oxobutanoate hydroxymethyltransferase</fullName>
        <ecNumber evidence="7">2.1.2.11</ecNumber>
    </recommendedName>
    <alternativeName>
        <fullName evidence="7">Ketopantoate hydroxymethyltransferase</fullName>
        <shortName evidence="7">KPHMT</shortName>
    </alternativeName>
</protein>
<name>A0A1R4FP07_9MICO</name>
<comment type="subunit">
    <text evidence="3 7">Homodecamer; pentamer of dimers.</text>
</comment>
<evidence type="ECO:0000256" key="4">
    <source>
        <dbReference type="ARBA" id="ARBA00022655"/>
    </source>
</evidence>
<dbReference type="NCBIfam" id="TIGR00222">
    <property type="entry name" value="panB"/>
    <property type="match status" value="1"/>
</dbReference>
<dbReference type="GO" id="GO:0000287">
    <property type="term" value="F:magnesium ion binding"/>
    <property type="evidence" value="ECO:0007669"/>
    <property type="project" value="TreeGrafter"/>
</dbReference>
<accession>A0A1R4FP07</accession>
<proteinExistence type="inferred from homology"/>
<comment type="pathway">
    <text evidence="1 7">Cofactor biosynthesis; (R)-pantothenate biosynthesis; (R)-pantoate from 3-methyl-2-oxobutanoate: step 1/2.</text>
</comment>
<feature type="compositionally biased region" description="Low complexity" evidence="11">
    <location>
        <begin position="1"/>
        <end position="21"/>
    </location>
</feature>
<keyword evidence="5 7" id="KW-0808">Transferase</keyword>
<keyword evidence="4 7" id="KW-0566">Pantothenate biosynthesis</keyword>
<dbReference type="GeneID" id="303172675"/>
<comment type="similarity">
    <text evidence="2 7">Belongs to the PanB family.</text>
</comment>
<gene>
    <name evidence="7" type="primary">panB</name>
    <name evidence="12" type="ORF">CZ674_05550</name>
</gene>
<feature type="region of interest" description="Disordered" evidence="11">
    <location>
        <begin position="1"/>
        <end position="29"/>
    </location>
</feature>
<dbReference type="AlphaFoldDB" id="A0A1R4FP07"/>
<evidence type="ECO:0000256" key="10">
    <source>
        <dbReference type="PIRSR" id="PIRSR000388-3"/>
    </source>
</evidence>
<feature type="active site" description="Proton acceptor" evidence="7 8">
    <location>
        <position position="214"/>
    </location>
</feature>
<keyword evidence="7 10" id="KW-0460">Magnesium</keyword>
<dbReference type="RefSeq" id="WP_086991553.1">
    <property type="nucleotide sequence ID" value="NZ_FUHU01000026.1"/>
</dbReference>
<dbReference type="GO" id="GO:0003864">
    <property type="term" value="F:3-methyl-2-oxobutanoate hydroxymethyltransferase activity"/>
    <property type="evidence" value="ECO:0007669"/>
    <property type="project" value="UniProtKB-UniRule"/>
</dbReference>
<evidence type="ECO:0000256" key="7">
    <source>
        <dbReference type="HAMAP-Rule" id="MF_00156"/>
    </source>
</evidence>
<dbReference type="InterPro" id="IPR003700">
    <property type="entry name" value="Pantoate_hydroxy_MeTrfase"/>
</dbReference>
<evidence type="ECO:0000256" key="6">
    <source>
        <dbReference type="ARBA" id="ARBA00056497"/>
    </source>
</evidence>
<dbReference type="GO" id="GO:0015940">
    <property type="term" value="P:pantothenate biosynthetic process"/>
    <property type="evidence" value="ECO:0007669"/>
    <property type="project" value="UniProtKB-UniRule"/>
</dbReference>
<comment type="catalytic activity">
    <reaction evidence="7">
        <text>(6R)-5,10-methylene-5,6,7,8-tetrahydrofolate + 3-methyl-2-oxobutanoate + H2O = 2-dehydropantoate + (6S)-5,6,7,8-tetrahydrofolate</text>
        <dbReference type="Rhea" id="RHEA:11824"/>
        <dbReference type="ChEBI" id="CHEBI:11561"/>
        <dbReference type="ChEBI" id="CHEBI:11851"/>
        <dbReference type="ChEBI" id="CHEBI:15377"/>
        <dbReference type="ChEBI" id="CHEBI:15636"/>
        <dbReference type="ChEBI" id="CHEBI:57453"/>
        <dbReference type="EC" id="2.1.2.11"/>
    </reaction>
</comment>
<keyword evidence="13" id="KW-1185">Reference proteome</keyword>
<organism evidence="12 13">
    <name type="scientific">Agrococcus casei LMG 22410</name>
    <dbReference type="NCBI Taxonomy" id="1255656"/>
    <lineage>
        <taxon>Bacteria</taxon>
        <taxon>Bacillati</taxon>
        <taxon>Actinomycetota</taxon>
        <taxon>Actinomycetes</taxon>
        <taxon>Micrococcales</taxon>
        <taxon>Microbacteriaceae</taxon>
        <taxon>Agrococcus</taxon>
    </lineage>
</organism>
<feature type="binding site" evidence="7 10">
    <location>
        <position position="147"/>
    </location>
    <ligand>
        <name>Mg(2+)</name>
        <dbReference type="ChEBI" id="CHEBI:18420"/>
    </ligand>
</feature>
<evidence type="ECO:0000256" key="9">
    <source>
        <dbReference type="PIRSR" id="PIRSR000388-2"/>
    </source>
</evidence>